<feature type="compositionally biased region" description="Basic and acidic residues" evidence="9">
    <location>
        <begin position="61"/>
        <end position="75"/>
    </location>
</feature>
<evidence type="ECO:0000256" key="6">
    <source>
        <dbReference type="ARBA" id="ARBA00022833"/>
    </source>
</evidence>
<dbReference type="RefSeq" id="XP_031179535.1">
    <property type="nucleotide sequence ID" value="XM_031323675.2"/>
</dbReference>
<dbReference type="FunFam" id="3.30.160.60:FF:001720">
    <property type="entry name" value="Si:dkey-7i4.21"/>
    <property type="match status" value="1"/>
</dbReference>
<dbReference type="PROSITE" id="PS50157">
    <property type="entry name" value="ZINC_FINGER_C2H2_2"/>
    <property type="match status" value="9"/>
</dbReference>
<feature type="domain" description="C2H2-type" evidence="10">
    <location>
        <begin position="561"/>
        <end position="588"/>
    </location>
</feature>
<feature type="region of interest" description="Disordered" evidence="9">
    <location>
        <begin position="162"/>
        <end position="351"/>
    </location>
</feature>
<dbReference type="KEGG" id="sluc:116067273"/>
<dbReference type="PROSITE" id="PS00028">
    <property type="entry name" value="ZINC_FINGER_C2H2_1"/>
    <property type="match status" value="9"/>
</dbReference>
<dbReference type="Ensembl" id="ENSSLUT00000013644.1">
    <property type="protein sequence ID" value="ENSSLUP00000013202.1"/>
    <property type="gene ID" value="ENSSLUG00000006246.1"/>
</dbReference>
<feature type="compositionally biased region" description="Low complexity" evidence="9">
    <location>
        <begin position="79"/>
        <end position="90"/>
    </location>
</feature>
<proteinExistence type="inferred from homology"/>
<feature type="region of interest" description="Disordered" evidence="9">
    <location>
        <begin position="61"/>
        <end position="91"/>
    </location>
</feature>
<evidence type="ECO:0000259" key="10">
    <source>
        <dbReference type="PROSITE" id="PS50157"/>
    </source>
</evidence>
<accession>A0A8C9XRZ4</accession>
<evidence type="ECO:0000313" key="12">
    <source>
        <dbReference type="Proteomes" id="UP000694568"/>
    </source>
</evidence>
<feature type="domain" description="C2H2-type" evidence="10">
    <location>
        <begin position="527"/>
        <end position="549"/>
    </location>
</feature>
<keyword evidence="12" id="KW-1185">Reference proteome</keyword>
<feature type="domain" description="C2H2-type" evidence="10">
    <location>
        <begin position="589"/>
        <end position="616"/>
    </location>
</feature>
<dbReference type="GeneTree" id="ENSGT00930000151062"/>
<evidence type="ECO:0000256" key="2">
    <source>
        <dbReference type="ARBA" id="ARBA00006991"/>
    </source>
</evidence>
<dbReference type="SUPFAM" id="SSF57667">
    <property type="entry name" value="beta-beta-alpha zinc fingers"/>
    <property type="match status" value="6"/>
</dbReference>
<keyword evidence="3" id="KW-0479">Metal-binding</keyword>
<keyword evidence="6" id="KW-0862">Zinc</keyword>
<keyword evidence="5 8" id="KW-0863">Zinc-finger</keyword>
<evidence type="ECO:0000256" key="5">
    <source>
        <dbReference type="ARBA" id="ARBA00022771"/>
    </source>
</evidence>
<reference evidence="11" key="2">
    <citation type="submission" date="2025-09" db="UniProtKB">
        <authorList>
            <consortium name="Ensembl"/>
        </authorList>
    </citation>
    <scope>IDENTIFICATION</scope>
</reference>
<feature type="domain" description="C2H2-type" evidence="10">
    <location>
        <begin position="471"/>
        <end position="498"/>
    </location>
</feature>
<dbReference type="OrthoDB" id="8117402at2759"/>
<gene>
    <name evidence="11" type="primary">LOC116067273</name>
</gene>
<dbReference type="Gene3D" id="3.30.160.60">
    <property type="entry name" value="Classic Zinc Finger"/>
    <property type="match status" value="10"/>
</dbReference>
<comment type="subcellular location">
    <subcellularLocation>
        <location evidence="1">Nucleus</location>
    </subcellularLocation>
</comment>
<feature type="compositionally biased region" description="Polar residues" evidence="9">
    <location>
        <begin position="749"/>
        <end position="762"/>
    </location>
</feature>
<dbReference type="InterPro" id="IPR046341">
    <property type="entry name" value="SET_dom_sf"/>
</dbReference>
<organism evidence="11 12">
    <name type="scientific">Sander lucioperca</name>
    <name type="common">Pike-perch</name>
    <name type="synonym">Perca lucioperca</name>
    <dbReference type="NCBI Taxonomy" id="283035"/>
    <lineage>
        <taxon>Eukaryota</taxon>
        <taxon>Metazoa</taxon>
        <taxon>Chordata</taxon>
        <taxon>Craniata</taxon>
        <taxon>Vertebrata</taxon>
        <taxon>Euteleostomi</taxon>
        <taxon>Actinopterygii</taxon>
        <taxon>Neopterygii</taxon>
        <taxon>Teleostei</taxon>
        <taxon>Neoteleostei</taxon>
        <taxon>Acanthomorphata</taxon>
        <taxon>Eupercaria</taxon>
        <taxon>Perciformes</taxon>
        <taxon>Percoidei</taxon>
        <taxon>Percidae</taxon>
        <taxon>Luciopercinae</taxon>
        <taxon>Sander</taxon>
    </lineage>
</organism>
<feature type="compositionally biased region" description="Basic and acidic residues" evidence="9">
    <location>
        <begin position="186"/>
        <end position="195"/>
    </location>
</feature>
<dbReference type="Proteomes" id="UP000694568">
    <property type="component" value="Unplaced"/>
</dbReference>
<feature type="compositionally biased region" description="Basic and acidic residues" evidence="9">
    <location>
        <begin position="795"/>
        <end position="816"/>
    </location>
</feature>
<feature type="domain" description="C2H2-type" evidence="10">
    <location>
        <begin position="644"/>
        <end position="671"/>
    </location>
</feature>
<sequence length="893" mass="98783">MASLAPPVPSALASSLSTLLPCGFAVGPSRLCGGRMGLWWVGRSLEAGSLLGRDGDTEWTSKYHNDPMAQSRDDELTMNSESKSSETNSSEAEKALMEIAANKEALLQSAVWIKFACQARSRAQQNVSVQCACGEVCAGGCADVCLRVCRDIQPGTELLLYGGTAGKSQTTDKPDTQDNSTGHTDNQLKHNKDPETVVTDIGIIQEKGEEVEDKQEEEEDEKEEERHRNQSRCIKRSRPTTHPRKRRAEKILDRDPDAHTHNNNITAAGGHTDSAGSVPATGDRQTDCKPTDRQSHSKPTDRHTDCKHADRQTDCKPTDRQADCKPTDRQLHCKPADRQTESESDRGLSAPLPVRCSSRLAAKPRRVHCLTSWGREPPACPDPPTQTEGQSRNSAEHATSVPEKAASMEISHPDAEANSEAIAAACVAGAALSWHPEVRERRYRCSSCGKKFYQIGHLKKHQFSHTEEKPFSCQDCGKNYTSAESFRAHQMSHRGERPFPCPHCEKTYGLKRDLKEHMVLHTGEKPYVCEHCGKAFARRPSLRIHRLLHCSRVVYTQPPKVRCTVCPKLLANSGSLRNHMKLHTGEKPHICQHCGKCFSQKGNLEAHLRIHNGEKPFPCSECDQSFSQKPDLRRHMFSHTGGGFLCSFCGKSLRDPHSLKSHERLHTGERPHRCPVCGKGYTLATKLRRHIKSSHLMEKPYRCHCGASYTVRQSLLRHQAQHRTEGGTQEEAAAEWEGGHRDETKNSSESEVAQDLASSGSSHPKPIRGRPKKNSLPRGEGEKQEGHVRRKRGREKVEEKEAREETETSRAERAGDDEASGNMQHVVYVHTDSLLAESPTPLLLTSEGSLPAGTGQELVEVVISEGAEQCIVILQEEGGGLCSVAQTIEINTA</sequence>
<dbReference type="FunFam" id="3.30.160.60:FF:000446">
    <property type="entry name" value="Zinc finger protein"/>
    <property type="match status" value="1"/>
</dbReference>
<evidence type="ECO:0000256" key="1">
    <source>
        <dbReference type="ARBA" id="ARBA00004123"/>
    </source>
</evidence>
<dbReference type="GO" id="GO:0000977">
    <property type="term" value="F:RNA polymerase II transcription regulatory region sequence-specific DNA binding"/>
    <property type="evidence" value="ECO:0007669"/>
    <property type="project" value="TreeGrafter"/>
</dbReference>
<evidence type="ECO:0000256" key="7">
    <source>
        <dbReference type="ARBA" id="ARBA00023242"/>
    </source>
</evidence>
<dbReference type="AlphaFoldDB" id="A0A8C9XRZ4"/>
<feature type="domain" description="C2H2-type" evidence="10">
    <location>
        <begin position="672"/>
        <end position="700"/>
    </location>
</feature>
<evidence type="ECO:0000256" key="3">
    <source>
        <dbReference type="ARBA" id="ARBA00022723"/>
    </source>
</evidence>
<dbReference type="GO" id="GO:0000981">
    <property type="term" value="F:DNA-binding transcription factor activity, RNA polymerase II-specific"/>
    <property type="evidence" value="ECO:0007669"/>
    <property type="project" value="TreeGrafter"/>
</dbReference>
<dbReference type="FunFam" id="3.30.160.60:FF:000849">
    <property type="entry name" value="Zinc finger protein 408"/>
    <property type="match status" value="2"/>
</dbReference>
<reference evidence="11" key="1">
    <citation type="submission" date="2025-08" db="UniProtKB">
        <authorList>
            <consortium name="Ensembl"/>
        </authorList>
    </citation>
    <scope>IDENTIFICATION</scope>
</reference>
<name>A0A8C9XRZ4_SANLU</name>
<dbReference type="GeneID" id="116067273"/>
<keyword evidence="7" id="KW-0539">Nucleus</keyword>
<dbReference type="FunFam" id="3.30.160.60:FF:003288">
    <property type="entry name" value="Uncharacterized protein"/>
    <property type="match status" value="1"/>
</dbReference>
<dbReference type="FunFam" id="3.30.160.60:FF:002343">
    <property type="entry name" value="Zinc finger protein 33A"/>
    <property type="match status" value="1"/>
</dbReference>
<evidence type="ECO:0000256" key="8">
    <source>
        <dbReference type="PROSITE-ProRule" id="PRU00042"/>
    </source>
</evidence>
<feature type="compositionally biased region" description="Polar residues" evidence="9">
    <location>
        <begin position="385"/>
        <end position="397"/>
    </location>
</feature>
<comment type="similarity">
    <text evidence="2">Belongs to the krueppel C2H2-type zinc-finger protein family.</text>
</comment>
<feature type="compositionally biased region" description="Basic and acidic residues" evidence="9">
    <location>
        <begin position="249"/>
        <end position="260"/>
    </location>
</feature>
<dbReference type="GO" id="GO:0005634">
    <property type="term" value="C:nucleus"/>
    <property type="evidence" value="ECO:0007669"/>
    <property type="project" value="UniProtKB-SubCell"/>
</dbReference>
<feature type="domain" description="C2H2-type" evidence="10">
    <location>
        <begin position="617"/>
        <end position="641"/>
    </location>
</feature>
<feature type="domain" description="C2H2-type" evidence="10">
    <location>
        <begin position="443"/>
        <end position="470"/>
    </location>
</feature>
<feature type="compositionally biased region" description="Acidic residues" evidence="9">
    <location>
        <begin position="209"/>
        <end position="223"/>
    </location>
</feature>
<dbReference type="Gene3D" id="2.170.270.10">
    <property type="entry name" value="SET domain"/>
    <property type="match status" value="1"/>
</dbReference>
<feature type="compositionally biased region" description="Basic and acidic residues" evidence="9">
    <location>
        <begin position="284"/>
        <end position="346"/>
    </location>
</feature>
<dbReference type="FunFam" id="3.30.160.60:FF:002169">
    <property type="entry name" value="Zgc:174573"/>
    <property type="match status" value="1"/>
</dbReference>
<dbReference type="FunFam" id="3.30.160.60:FF:001136">
    <property type="entry name" value="Zinc finger protein 408"/>
    <property type="match status" value="1"/>
</dbReference>
<feature type="compositionally biased region" description="Basic residues" evidence="9">
    <location>
        <begin position="229"/>
        <end position="248"/>
    </location>
</feature>
<dbReference type="PANTHER" id="PTHR24381">
    <property type="entry name" value="ZINC FINGER PROTEIN"/>
    <property type="match status" value="1"/>
</dbReference>
<feature type="region of interest" description="Disordered" evidence="9">
    <location>
        <begin position="719"/>
        <end position="822"/>
    </location>
</feature>
<feature type="compositionally biased region" description="Basic residues" evidence="9">
    <location>
        <begin position="765"/>
        <end position="775"/>
    </location>
</feature>
<keyword evidence="4" id="KW-0677">Repeat</keyword>
<dbReference type="Pfam" id="PF00096">
    <property type="entry name" value="zf-C2H2"/>
    <property type="match status" value="6"/>
</dbReference>
<dbReference type="PANTHER" id="PTHR24381:SF393">
    <property type="entry name" value="CHROMATIN-LINKED ADAPTOR FOR MSL PROTEINS, ISOFORM B"/>
    <property type="match status" value="1"/>
</dbReference>
<feature type="region of interest" description="Disordered" evidence="9">
    <location>
        <begin position="372"/>
        <end position="413"/>
    </location>
</feature>
<dbReference type="InterPro" id="IPR036236">
    <property type="entry name" value="Znf_C2H2_sf"/>
</dbReference>
<evidence type="ECO:0000256" key="9">
    <source>
        <dbReference type="SAM" id="MobiDB-lite"/>
    </source>
</evidence>
<dbReference type="GO" id="GO:0008270">
    <property type="term" value="F:zinc ion binding"/>
    <property type="evidence" value="ECO:0007669"/>
    <property type="project" value="UniProtKB-KW"/>
</dbReference>
<dbReference type="SMART" id="SM00355">
    <property type="entry name" value="ZnF_C2H2"/>
    <property type="match status" value="10"/>
</dbReference>
<evidence type="ECO:0000256" key="4">
    <source>
        <dbReference type="ARBA" id="ARBA00022737"/>
    </source>
</evidence>
<feature type="domain" description="C2H2-type" evidence="10">
    <location>
        <begin position="499"/>
        <end position="526"/>
    </location>
</feature>
<evidence type="ECO:0000313" key="11">
    <source>
        <dbReference type="Ensembl" id="ENSSLUP00000013202.1"/>
    </source>
</evidence>
<dbReference type="InterPro" id="IPR013087">
    <property type="entry name" value="Znf_C2H2_type"/>
</dbReference>
<feature type="compositionally biased region" description="Basic and acidic residues" evidence="9">
    <location>
        <begin position="737"/>
        <end position="748"/>
    </location>
</feature>
<protein>
    <submittedName>
        <fullName evidence="11">Zinc finger protein 37-like</fullName>
    </submittedName>
</protein>